<evidence type="ECO:0000256" key="9">
    <source>
        <dbReference type="ARBA" id="ARBA00022982"/>
    </source>
</evidence>
<dbReference type="PROSITE" id="PS00078">
    <property type="entry name" value="COX2"/>
    <property type="match status" value="1"/>
</dbReference>
<name>A0A077M7V2_9MICO</name>
<keyword evidence="18" id="KW-0560">Oxidoreductase</keyword>
<evidence type="ECO:0000256" key="13">
    <source>
        <dbReference type="ARBA" id="ARBA00024688"/>
    </source>
</evidence>
<feature type="transmembrane region" description="Helical" evidence="16">
    <location>
        <begin position="59"/>
        <end position="80"/>
    </location>
</feature>
<evidence type="ECO:0000256" key="16">
    <source>
        <dbReference type="SAM" id="Phobius"/>
    </source>
</evidence>
<evidence type="ECO:0000256" key="8">
    <source>
        <dbReference type="ARBA" id="ARBA00022967"/>
    </source>
</evidence>
<dbReference type="InterPro" id="IPR045187">
    <property type="entry name" value="CcO_II"/>
</dbReference>
<keyword evidence="19" id="KW-1185">Reference proteome</keyword>
<evidence type="ECO:0000256" key="12">
    <source>
        <dbReference type="ARBA" id="ARBA00023136"/>
    </source>
</evidence>
<dbReference type="Gene3D" id="1.10.287.90">
    <property type="match status" value="1"/>
</dbReference>
<evidence type="ECO:0000256" key="4">
    <source>
        <dbReference type="ARBA" id="ARBA00022448"/>
    </source>
</evidence>
<dbReference type="PRINTS" id="PR01166">
    <property type="entry name" value="CYCOXIDASEII"/>
</dbReference>
<protein>
    <recommendedName>
        <fullName evidence="3">cytochrome-c oxidase</fullName>
        <ecNumber evidence="3">7.1.1.9</ecNumber>
    </recommendedName>
    <alternativeName>
        <fullName evidence="14">Cytochrome aa3 subunit 2</fullName>
    </alternativeName>
</protein>
<keyword evidence="4" id="KW-0813">Transport</keyword>
<dbReference type="PROSITE" id="PS50857">
    <property type="entry name" value="COX2_CUA"/>
    <property type="match status" value="1"/>
</dbReference>
<dbReference type="AlphaFoldDB" id="A0A077M7V2"/>
<keyword evidence="8" id="KW-1278">Translocase</keyword>
<evidence type="ECO:0000256" key="5">
    <source>
        <dbReference type="ARBA" id="ARBA00022660"/>
    </source>
</evidence>
<evidence type="ECO:0000256" key="11">
    <source>
        <dbReference type="ARBA" id="ARBA00023008"/>
    </source>
</evidence>
<dbReference type="InterPro" id="IPR001505">
    <property type="entry name" value="Copper_CuA"/>
</dbReference>
<evidence type="ECO:0000256" key="6">
    <source>
        <dbReference type="ARBA" id="ARBA00022692"/>
    </source>
</evidence>
<dbReference type="GO" id="GO:0004129">
    <property type="term" value="F:cytochrome-c oxidase activity"/>
    <property type="evidence" value="ECO:0007669"/>
    <property type="project" value="UniProtKB-EC"/>
</dbReference>
<dbReference type="Proteomes" id="UP000035721">
    <property type="component" value="Unassembled WGS sequence"/>
</dbReference>
<dbReference type="InterPro" id="IPR014222">
    <property type="entry name" value="Cyt_c_oxidase_su2"/>
</dbReference>
<evidence type="ECO:0000313" key="19">
    <source>
        <dbReference type="Proteomes" id="UP000035721"/>
    </source>
</evidence>
<dbReference type="RefSeq" id="WP_048552126.1">
    <property type="nucleotide sequence ID" value="NZ_HF570958.1"/>
</dbReference>
<dbReference type="GO" id="GO:0016020">
    <property type="term" value="C:membrane"/>
    <property type="evidence" value="ECO:0007669"/>
    <property type="project" value="UniProtKB-SubCell"/>
</dbReference>
<dbReference type="GO" id="GO:0042773">
    <property type="term" value="P:ATP synthesis coupled electron transport"/>
    <property type="evidence" value="ECO:0007669"/>
    <property type="project" value="TreeGrafter"/>
</dbReference>
<evidence type="ECO:0000256" key="10">
    <source>
        <dbReference type="ARBA" id="ARBA00022989"/>
    </source>
</evidence>
<dbReference type="CDD" id="cd13919">
    <property type="entry name" value="CuRO_HCO_II_like_5"/>
    <property type="match status" value="1"/>
</dbReference>
<keyword evidence="9" id="KW-0249">Electron transport</keyword>
<evidence type="ECO:0000256" key="7">
    <source>
        <dbReference type="ARBA" id="ARBA00022723"/>
    </source>
</evidence>
<dbReference type="InterPro" id="IPR008972">
    <property type="entry name" value="Cupredoxin"/>
</dbReference>
<evidence type="ECO:0000256" key="15">
    <source>
        <dbReference type="ARBA" id="ARBA00047816"/>
    </source>
</evidence>
<dbReference type="InterPro" id="IPR002429">
    <property type="entry name" value="CcO_II-like_C"/>
</dbReference>
<dbReference type="STRING" id="1194083.BN12_760019"/>
<keyword evidence="6 16" id="KW-0812">Transmembrane</keyword>
<dbReference type="EMBL" id="CAJB01000410">
    <property type="protein sequence ID" value="CCH80130.1"/>
    <property type="molecule type" value="Genomic_DNA"/>
</dbReference>
<dbReference type="SUPFAM" id="SSF49503">
    <property type="entry name" value="Cupredoxins"/>
    <property type="match status" value="1"/>
</dbReference>
<dbReference type="PANTHER" id="PTHR22888:SF9">
    <property type="entry name" value="CYTOCHROME C OXIDASE SUBUNIT 2"/>
    <property type="match status" value="1"/>
</dbReference>
<comment type="catalytic activity">
    <reaction evidence="15">
        <text>4 Fe(II)-[cytochrome c] + O2 + 8 H(+)(in) = 4 Fe(III)-[cytochrome c] + 2 H2O + 4 H(+)(out)</text>
        <dbReference type="Rhea" id="RHEA:11436"/>
        <dbReference type="Rhea" id="RHEA-COMP:10350"/>
        <dbReference type="Rhea" id="RHEA-COMP:14399"/>
        <dbReference type="ChEBI" id="CHEBI:15377"/>
        <dbReference type="ChEBI" id="CHEBI:15378"/>
        <dbReference type="ChEBI" id="CHEBI:15379"/>
        <dbReference type="ChEBI" id="CHEBI:29033"/>
        <dbReference type="ChEBI" id="CHEBI:29034"/>
        <dbReference type="EC" id="7.1.1.9"/>
    </reaction>
</comment>
<dbReference type="GO" id="GO:0005507">
    <property type="term" value="F:copper ion binding"/>
    <property type="evidence" value="ECO:0007669"/>
    <property type="project" value="InterPro"/>
</dbReference>
<evidence type="ECO:0000256" key="2">
    <source>
        <dbReference type="ARBA" id="ARBA00007866"/>
    </source>
</evidence>
<reference evidence="18 19" key="1">
    <citation type="journal article" date="2013" name="ISME J.">
        <title>A metabolic model for members of the genus Tetrasphaera involved in enhanced biological phosphorus removal.</title>
        <authorList>
            <person name="Kristiansen R."/>
            <person name="Nguyen H.T.T."/>
            <person name="Saunders A.M."/>
            <person name="Nielsen J.L."/>
            <person name="Wimmer R."/>
            <person name="Le V.Q."/>
            <person name="McIlroy S.J."/>
            <person name="Petrovski S."/>
            <person name="Seviour R.J."/>
            <person name="Calteau A."/>
            <person name="Nielsen K.L."/>
            <person name="Nielsen P.H."/>
        </authorList>
    </citation>
    <scope>NUCLEOTIDE SEQUENCE [LARGE SCALE GENOMIC DNA]</scope>
    <source>
        <strain evidence="18 19">T1-X7</strain>
    </source>
</reference>
<evidence type="ECO:0000256" key="1">
    <source>
        <dbReference type="ARBA" id="ARBA00004141"/>
    </source>
</evidence>
<feature type="transmembrane region" description="Helical" evidence="16">
    <location>
        <begin position="101"/>
        <end position="121"/>
    </location>
</feature>
<dbReference type="PANTHER" id="PTHR22888">
    <property type="entry name" value="CYTOCHROME C OXIDASE, SUBUNIT II"/>
    <property type="match status" value="1"/>
</dbReference>
<keyword evidence="7" id="KW-0479">Metal-binding</keyword>
<comment type="similarity">
    <text evidence="2">Belongs to the cytochrome c oxidase subunit 2 family.</text>
</comment>
<organism evidence="18 19">
    <name type="scientific">Nostocoides japonicum T1-X7</name>
    <dbReference type="NCBI Taxonomy" id="1194083"/>
    <lineage>
        <taxon>Bacteria</taxon>
        <taxon>Bacillati</taxon>
        <taxon>Actinomycetota</taxon>
        <taxon>Actinomycetes</taxon>
        <taxon>Micrococcales</taxon>
        <taxon>Intrasporangiaceae</taxon>
        <taxon>Nostocoides</taxon>
    </lineage>
</organism>
<dbReference type="SUPFAM" id="SSF81464">
    <property type="entry name" value="Cytochrome c oxidase subunit II-like, transmembrane region"/>
    <property type="match status" value="1"/>
</dbReference>
<sequence length="293" mass="32560">MPQRDHIPRRARARRAGLVAALSLVGLVSLSGCRASIKDGLLLKGADENATTVTRLWVGGWIALIAVGLLVLGLIIWCLVRYRRKPGDNELPPQLKYNVPLEVLYTVVPVLMIAVFFVYTARDESTLLDVSKKPDETINVVGKQWSWDFNYVEPNVHEAGTQAELTGKPGVEATLPTLWLPVNQRVQFDLTSRDVIHSFWIPAFLQKLDMIPGRVNRFQVVPTELGTFQGKCAELCGAYHSQMLFNVKVVSRADFDAHMAQLRAEGNDGLLPNSLNRSEILPKDEHLLPGSTS</sequence>
<keyword evidence="12 16" id="KW-0472">Membrane</keyword>
<comment type="caution">
    <text evidence="18">The sequence shown here is derived from an EMBL/GenBank/DDBJ whole genome shotgun (WGS) entry which is preliminary data.</text>
</comment>
<proteinExistence type="inferred from homology"/>
<evidence type="ECO:0000259" key="17">
    <source>
        <dbReference type="PROSITE" id="PS50857"/>
    </source>
</evidence>
<evidence type="ECO:0000313" key="18">
    <source>
        <dbReference type="EMBL" id="CCH80130.1"/>
    </source>
</evidence>
<keyword evidence="10 16" id="KW-1133">Transmembrane helix</keyword>
<dbReference type="Gene3D" id="2.60.40.420">
    <property type="entry name" value="Cupredoxins - blue copper proteins"/>
    <property type="match status" value="1"/>
</dbReference>
<keyword evidence="11" id="KW-0186">Copper</keyword>
<comment type="subcellular location">
    <subcellularLocation>
        <location evidence="1">Membrane</location>
        <topology evidence="1">Multi-pass membrane protein</topology>
    </subcellularLocation>
</comment>
<dbReference type="PROSITE" id="PS51257">
    <property type="entry name" value="PROKAR_LIPOPROTEIN"/>
    <property type="match status" value="1"/>
</dbReference>
<comment type="function">
    <text evidence="13">Subunits I and II form the functional core of the enzyme complex. Electrons originating in cytochrome c are transferred via heme a and Cu(A) to the binuclear center formed by heme a3 and Cu(B).</text>
</comment>
<dbReference type="Pfam" id="PF00116">
    <property type="entry name" value="COX2"/>
    <property type="match status" value="1"/>
</dbReference>
<keyword evidence="5" id="KW-0679">Respiratory chain</keyword>
<dbReference type="GO" id="GO:0016491">
    <property type="term" value="F:oxidoreductase activity"/>
    <property type="evidence" value="ECO:0007669"/>
    <property type="project" value="UniProtKB-KW"/>
</dbReference>
<dbReference type="EC" id="7.1.1.9" evidence="3"/>
<accession>A0A077M7V2</accession>
<dbReference type="InterPro" id="IPR036257">
    <property type="entry name" value="Cyt_c_oxidase_su2_TM_sf"/>
</dbReference>
<evidence type="ECO:0000256" key="3">
    <source>
        <dbReference type="ARBA" id="ARBA00012949"/>
    </source>
</evidence>
<dbReference type="NCBIfam" id="TIGR02866">
    <property type="entry name" value="CoxB"/>
    <property type="match status" value="1"/>
</dbReference>
<feature type="domain" description="Cytochrome oxidase subunit II copper A binding" evidence="17">
    <location>
        <begin position="133"/>
        <end position="261"/>
    </location>
</feature>
<gene>
    <name evidence="18" type="primary">ctaC</name>
    <name evidence="18" type="ORF">BN12_760019</name>
</gene>
<evidence type="ECO:0000256" key="14">
    <source>
        <dbReference type="ARBA" id="ARBA00031399"/>
    </source>
</evidence>